<reference evidence="1 2" key="1">
    <citation type="submission" date="2019-06" db="EMBL/GenBank/DDBJ databases">
        <title>Draft genomes of female and male turbot (Scophthalmus maximus).</title>
        <authorList>
            <person name="Xu H."/>
            <person name="Xu X.-W."/>
            <person name="Shao C."/>
            <person name="Chen S."/>
        </authorList>
    </citation>
    <scope>NUCLEOTIDE SEQUENCE [LARGE SCALE GENOMIC DNA]</scope>
    <source>
        <strain evidence="1">Ysfricsl-2016a</strain>
        <tissue evidence="1">Blood</tissue>
    </source>
</reference>
<gene>
    <name evidence="1" type="ORF">F2P81_024443</name>
</gene>
<protein>
    <submittedName>
        <fullName evidence="1">Uncharacterized protein</fullName>
    </submittedName>
</protein>
<organism evidence="1 2">
    <name type="scientific">Scophthalmus maximus</name>
    <name type="common">Turbot</name>
    <name type="synonym">Psetta maxima</name>
    <dbReference type="NCBI Taxonomy" id="52904"/>
    <lineage>
        <taxon>Eukaryota</taxon>
        <taxon>Metazoa</taxon>
        <taxon>Chordata</taxon>
        <taxon>Craniata</taxon>
        <taxon>Vertebrata</taxon>
        <taxon>Euteleostomi</taxon>
        <taxon>Actinopterygii</taxon>
        <taxon>Neopterygii</taxon>
        <taxon>Teleostei</taxon>
        <taxon>Neoteleostei</taxon>
        <taxon>Acanthomorphata</taxon>
        <taxon>Carangaria</taxon>
        <taxon>Pleuronectiformes</taxon>
        <taxon>Pleuronectoidei</taxon>
        <taxon>Scophthalmidae</taxon>
        <taxon>Scophthalmus</taxon>
    </lineage>
</organism>
<evidence type="ECO:0000313" key="1">
    <source>
        <dbReference type="EMBL" id="KAF0023813.1"/>
    </source>
</evidence>
<dbReference type="AlphaFoldDB" id="A0A6A4RPH8"/>
<dbReference type="EMBL" id="VEVO01000022">
    <property type="protein sequence ID" value="KAF0023813.1"/>
    <property type="molecule type" value="Genomic_DNA"/>
</dbReference>
<proteinExistence type="predicted"/>
<comment type="caution">
    <text evidence="1">The sequence shown here is derived from an EMBL/GenBank/DDBJ whole genome shotgun (WGS) entry which is preliminary data.</text>
</comment>
<sequence length="268" mass="30007">MSGSSSSTPGLTVRKPALTLASFTKPWFGGSHGANLTPNLDLARKHVNKAFQKGMLEIQAVGTRFLKIEAPFPSLTEPSNHVSSVPSFHQPIGRTLVFGADDSNFDANRFVRSPSADTQSPWPRYGVTEALEIRNSKLSITSSNLDDKTFEYHRKMASKDKKHRSMGDEEWMSHLRRFAAVGVWPSDAGNRPAPCQKKWHDLYLKDGPWCLEQMTATLTVSHPFKECSYLIQIIFQIPHLSSGSHVFSALTKNVSFNWLVPLKPQLER</sequence>
<evidence type="ECO:0000313" key="2">
    <source>
        <dbReference type="Proteomes" id="UP000438429"/>
    </source>
</evidence>
<dbReference type="Proteomes" id="UP000438429">
    <property type="component" value="Unassembled WGS sequence"/>
</dbReference>
<accession>A0A6A4RPH8</accession>
<name>A0A6A4RPH8_SCOMX</name>